<gene>
    <name evidence="1" type="ORF">JYK14_04400</name>
</gene>
<sequence>MNVRLADPIRPPMPAPLRPRLERLLPRLEGRVALAVPPLGAPDSAPLAGAARRRMARLLLQDAAEAGNGQVFETLDGSLLLLGGLPRLVRQAAAALEALSGLRLGPPWLLPRDAPALLAWADHALLPPPLPTPPPPAMPGLAGLDARLATLAPERLLRSCPLRRPLKGARGPDL</sequence>
<name>A0ABT1D0H2_9PROT</name>
<organism evidence="1 2">
    <name type="scientific">Siccirubricoccus soli</name>
    <dbReference type="NCBI Taxonomy" id="2899147"/>
    <lineage>
        <taxon>Bacteria</taxon>
        <taxon>Pseudomonadati</taxon>
        <taxon>Pseudomonadota</taxon>
        <taxon>Alphaproteobacteria</taxon>
        <taxon>Acetobacterales</taxon>
        <taxon>Roseomonadaceae</taxon>
        <taxon>Siccirubricoccus</taxon>
    </lineage>
</organism>
<feature type="non-terminal residue" evidence="1">
    <location>
        <position position="174"/>
    </location>
</feature>
<proteinExistence type="predicted"/>
<keyword evidence="2" id="KW-1185">Reference proteome</keyword>
<evidence type="ECO:0000313" key="2">
    <source>
        <dbReference type="Proteomes" id="UP001523392"/>
    </source>
</evidence>
<evidence type="ECO:0000313" key="1">
    <source>
        <dbReference type="EMBL" id="MCO6415418.1"/>
    </source>
</evidence>
<dbReference type="Proteomes" id="UP001523392">
    <property type="component" value="Unassembled WGS sequence"/>
</dbReference>
<protein>
    <submittedName>
        <fullName evidence="1">Uncharacterized protein</fullName>
    </submittedName>
</protein>
<accession>A0ABT1D0H2</accession>
<comment type="caution">
    <text evidence="1">The sequence shown here is derived from an EMBL/GenBank/DDBJ whole genome shotgun (WGS) entry which is preliminary data.</text>
</comment>
<dbReference type="EMBL" id="JAFIRR010000024">
    <property type="protein sequence ID" value="MCO6415418.1"/>
    <property type="molecule type" value="Genomic_DNA"/>
</dbReference>
<reference evidence="1 2" key="1">
    <citation type="submission" date="2021-12" db="EMBL/GenBank/DDBJ databases">
        <title>Siccirubricoccus leaddurans sp. nov., a high concentration Zn2+ tolerance bacterium.</title>
        <authorList>
            <person name="Cao Y."/>
        </authorList>
    </citation>
    <scope>NUCLEOTIDE SEQUENCE [LARGE SCALE GENOMIC DNA]</scope>
    <source>
        <strain evidence="1 2">KC 17139</strain>
    </source>
</reference>
<dbReference type="RefSeq" id="WP_252952017.1">
    <property type="nucleotide sequence ID" value="NZ_JAFIRR010000024.1"/>
</dbReference>